<proteinExistence type="predicted"/>
<dbReference type="CDD" id="cd08230">
    <property type="entry name" value="glucose_DH"/>
    <property type="match status" value="1"/>
</dbReference>
<gene>
    <name evidence="7" type="primary">gdh</name>
    <name evidence="7" type="ORF">GCM10010102_39200</name>
</gene>
<evidence type="ECO:0000259" key="5">
    <source>
        <dbReference type="Pfam" id="PF08240"/>
    </source>
</evidence>
<sequence length="358" mass="37911">MRALTLVPGQPETLAVTDVDEPEPGAGELLVDGLAVGVCGTDREIAAGEYGWAPPGRERLVLGHESLGRVRTAPEDSGFEPGDLVVGVVRRPDPEPCGACARGQFDMCRNGRYTERGIKELDGFASERWTVEAEYAVRLEPSLQDVGMLLEPATVVAKAWEQVQRVGERAWFEPKVALVTGAGPIGLLAALLGVQRGLEVHVLDRVADGPKPGLVEDLGAVYHADPVPEVAETVRPDIVIEATGAAQVVLDALSATRSYGVTCLTGVTSAGRRISFDVGAMNRDIVLENDAVIGTVNANLDHYRAAADALARADSGWLDRVVTRRLPLEDALEAFGEQPEGAGRDEVKTVISLAGGEA</sequence>
<dbReference type="Gene3D" id="3.90.180.10">
    <property type="entry name" value="Medium-chain alcohol dehydrogenases, catalytic domain"/>
    <property type="match status" value="1"/>
</dbReference>
<dbReference type="GO" id="GO:0046872">
    <property type="term" value="F:metal ion binding"/>
    <property type="evidence" value="ECO:0007669"/>
    <property type="project" value="UniProtKB-KW"/>
</dbReference>
<organism evidence="7 8">
    <name type="scientific">Promicromonospora citrea</name>
    <dbReference type="NCBI Taxonomy" id="43677"/>
    <lineage>
        <taxon>Bacteria</taxon>
        <taxon>Bacillati</taxon>
        <taxon>Actinomycetota</taxon>
        <taxon>Actinomycetes</taxon>
        <taxon>Micrococcales</taxon>
        <taxon>Promicromonosporaceae</taxon>
        <taxon>Promicromonospora</taxon>
    </lineage>
</organism>
<comment type="cofactor">
    <cofactor evidence="1">
        <name>Zn(2+)</name>
        <dbReference type="ChEBI" id="CHEBI:29105"/>
    </cofactor>
</comment>
<evidence type="ECO:0000259" key="6">
    <source>
        <dbReference type="Pfam" id="PF16912"/>
    </source>
</evidence>
<feature type="domain" description="Glucose dehydrogenase C-terminal" evidence="6">
    <location>
        <begin position="145"/>
        <end position="353"/>
    </location>
</feature>
<evidence type="ECO:0000256" key="1">
    <source>
        <dbReference type="ARBA" id="ARBA00001947"/>
    </source>
</evidence>
<dbReference type="InterPro" id="IPR013154">
    <property type="entry name" value="ADH-like_N"/>
</dbReference>
<evidence type="ECO:0000313" key="8">
    <source>
        <dbReference type="Proteomes" id="UP000655589"/>
    </source>
</evidence>
<accession>A0A8H9L5Q5</accession>
<dbReference type="GO" id="GO:0016491">
    <property type="term" value="F:oxidoreductase activity"/>
    <property type="evidence" value="ECO:0007669"/>
    <property type="project" value="UniProtKB-KW"/>
</dbReference>
<reference evidence="7" key="1">
    <citation type="journal article" date="2014" name="Int. J. Syst. Evol. Microbiol.">
        <title>Complete genome sequence of Corynebacterium casei LMG S-19264T (=DSM 44701T), isolated from a smear-ripened cheese.</title>
        <authorList>
            <consortium name="US DOE Joint Genome Institute (JGI-PGF)"/>
            <person name="Walter F."/>
            <person name="Albersmeier A."/>
            <person name="Kalinowski J."/>
            <person name="Ruckert C."/>
        </authorList>
    </citation>
    <scope>NUCLEOTIDE SEQUENCE</scope>
    <source>
        <strain evidence="7">JCM 3051</strain>
    </source>
</reference>
<keyword evidence="2" id="KW-0479">Metal-binding</keyword>
<reference evidence="7" key="2">
    <citation type="submission" date="2020-09" db="EMBL/GenBank/DDBJ databases">
        <authorList>
            <person name="Sun Q."/>
            <person name="Ohkuma M."/>
        </authorList>
    </citation>
    <scope>NUCLEOTIDE SEQUENCE</scope>
    <source>
        <strain evidence="7">JCM 3051</strain>
    </source>
</reference>
<evidence type="ECO:0000256" key="3">
    <source>
        <dbReference type="ARBA" id="ARBA00022833"/>
    </source>
</evidence>
<dbReference type="AlphaFoldDB" id="A0A8H9L5Q5"/>
<evidence type="ECO:0000313" key="7">
    <source>
        <dbReference type="EMBL" id="GGM39721.1"/>
    </source>
</evidence>
<dbReference type="SUPFAM" id="SSF50129">
    <property type="entry name" value="GroES-like"/>
    <property type="match status" value="1"/>
</dbReference>
<keyword evidence="4" id="KW-0560">Oxidoreductase</keyword>
<dbReference type="SUPFAM" id="SSF51735">
    <property type="entry name" value="NAD(P)-binding Rossmann-fold domains"/>
    <property type="match status" value="1"/>
</dbReference>
<evidence type="ECO:0000256" key="2">
    <source>
        <dbReference type="ARBA" id="ARBA00022723"/>
    </source>
</evidence>
<feature type="domain" description="Alcohol dehydrogenase-like N-terminal" evidence="5">
    <location>
        <begin position="25"/>
        <end position="139"/>
    </location>
</feature>
<comment type="caution">
    <text evidence="7">The sequence shown here is derived from an EMBL/GenBank/DDBJ whole genome shotgun (WGS) entry which is preliminary data.</text>
</comment>
<dbReference type="Pfam" id="PF16912">
    <property type="entry name" value="Glu_dehyd_C"/>
    <property type="match status" value="1"/>
</dbReference>
<dbReference type="Pfam" id="PF08240">
    <property type="entry name" value="ADH_N"/>
    <property type="match status" value="1"/>
</dbReference>
<evidence type="ECO:0000256" key="4">
    <source>
        <dbReference type="ARBA" id="ARBA00023002"/>
    </source>
</evidence>
<dbReference type="PANTHER" id="PTHR43401">
    <property type="entry name" value="L-THREONINE 3-DEHYDROGENASE"/>
    <property type="match status" value="1"/>
</dbReference>
<dbReference type="InterPro" id="IPR011032">
    <property type="entry name" value="GroES-like_sf"/>
</dbReference>
<keyword evidence="8" id="KW-1185">Reference proteome</keyword>
<keyword evidence="3" id="KW-0862">Zinc</keyword>
<dbReference type="InterPro" id="IPR050129">
    <property type="entry name" value="Zn_alcohol_dh"/>
</dbReference>
<dbReference type="PANTHER" id="PTHR43401:SF2">
    <property type="entry name" value="L-THREONINE 3-DEHYDROGENASE"/>
    <property type="match status" value="1"/>
</dbReference>
<dbReference type="Proteomes" id="UP000655589">
    <property type="component" value="Unassembled WGS sequence"/>
</dbReference>
<name>A0A8H9L5Q5_9MICO</name>
<protein>
    <submittedName>
        <fullName evidence="7">Threonine dehydrogenase</fullName>
    </submittedName>
</protein>
<dbReference type="EMBL" id="BMPT01000020">
    <property type="protein sequence ID" value="GGM39721.1"/>
    <property type="molecule type" value="Genomic_DNA"/>
</dbReference>
<dbReference type="RefSeq" id="WP_171106070.1">
    <property type="nucleotide sequence ID" value="NZ_BMPT01000020.1"/>
</dbReference>
<dbReference type="Gene3D" id="3.40.50.720">
    <property type="entry name" value="NAD(P)-binding Rossmann-like Domain"/>
    <property type="match status" value="1"/>
</dbReference>
<dbReference type="InterPro" id="IPR036291">
    <property type="entry name" value="NAD(P)-bd_dom_sf"/>
</dbReference>
<dbReference type="InterPro" id="IPR031640">
    <property type="entry name" value="Glu_dehyd_C"/>
</dbReference>